<reference evidence="3" key="1">
    <citation type="journal article" date="2019" name="Int. J. Syst. Evol. Microbiol.">
        <title>The Global Catalogue of Microorganisms (GCM) 10K type strain sequencing project: providing services to taxonomists for standard genome sequencing and annotation.</title>
        <authorList>
            <consortium name="The Broad Institute Genomics Platform"/>
            <consortium name="The Broad Institute Genome Sequencing Center for Infectious Disease"/>
            <person name="Wu L."/>
            <person name="Ma J."/>
        </authorList>
    </citation>
    <scope>NUCLEOTIDE SEQUENCE [LARGE SCALE GENOMIC DNA]</scope>
    <source>
        <strain evidence="3">CGMCC 4.1641</strain>
    </source>
</reference>
<dbReference type="Proteomes" id="UP001595755">
    <property type="component" value="Unassembled WGS sequence"/>
</dbReference>
<organism evidence="2 3">
    <name type="scientific">Cohnella boryungensis</name>
    <dbReference type="NCBI Taxonomy" id="768479"/>
    <lineage>
        <taxon>Bacteria</taxon>
        <taxon>Bacillati</taxon>
        <taxon>Bacillota</taxon>
        <taxon>Bacilli</taxon>
        <taxon>Bacillales</taxon>
        <taxon>Paenibacillaceae</taxon>
        <taxon>Cohnella</taxon>
    </lineage>
</organism>
<gene>
    <name evidence="2" type="ORF">ACFO1S_13750</name>
</gene>
<name>A0ABV8SBY7_9BACL</name>
<dbReference type="Gene3D" id="3.30.1330.40">
    <property type="entry name" value="RutC-like"/>
    <property type="match status" value="1"/>
</dbReference>
<dbReference type="RefSeq" id="WP_204605963.1">
    <property type="nucleotide sequence ID" value="NZ_JBHSED010000025.1"/>
</dbReference>
<dbReference type="PANTHER" id="PTHR43760:SF1">
    <property type="entry name" value="ENDORIBONUCLEASE L-PSP_CHORISMATE MUTASE-LIKE DOMAIN-CONTAINING PROTEIN"/>
    <property type="match status" value="1"/>
</dbReference>
<evidence type="ECO:0000313" key="2">
    <source>
        <dbReference type="EMBL" id="MFC4304487.1"/>
    </source>
</evidence>
<evidence type="ECO:0000259" key="1">
    <source>
        <dbReference type="Pfam" id="PF14588"/>
    </source>
</evidence>
<keyword evidence="3" id="KW-1185">Reference proteome</keyword>
<proteinExistence type="predicted"/>
<evidence type="ECO:0000313" key="3">
    <source>
        <dbReference type="Proteomes" id="UP001595755"/>
    </source>
</evidence>
<dbReference type="Pfam" id="PF14588">
    <property type="entry name" value="YjgF_endoribonc"/>
    <property type="match status" value="1"/>
</dbReference>
<dbReference type="PANTHER" id="PTHR43760">
    <property type="entry name" value="ENDORIBONUCLEASE-RELATED"/>
    <property type="match status" value="1"/>
</dbReference>
<comment type="caution">
    <text evidence="2">The sequence shown here is derived from an EMBL/GenBank/DDBJ whole genome shotgun (WGS) entry which is preliminary data.</text>
</comment>
<dbReference type="CDD" id="cd02199">
    <property type="entry name" value="YjgF_YER057c_UK114_like_1"/>
    <property type="match status" value="1"/>
</dbReference>
<dbReference type="EMBL" id="JBHSED010000025">
    <property type="protein sequence ID" value="MFC4304487.1"/>
    <property type="molecule type" value="Genomic_DNA"/>
</dbReference>
<dbReference type="InterPro" id="IPR013813">
    <property type="entry name" value="Endoribo_LPSP/chorism_mut-like"/>
</dbReference>
<dbReference type="InterPro" id="IPR035959">
    <property type="entry name" value="RutC-like_sf"/>
</dbReference>
<dbReference type="SUPFAM" id="SSF55298">
    <property type="entry name" value="YjgF-like"/>
    <property type="match status" value="1"/>
</dbReference>
<protein>
    <submittedName>
        <fullName evidence="2">RidA family protein</fullName>
    </submittedName>
</protein>
<feature type="domain" description="Endoribonuclease L-PSP/chorismate mutase-like" evidence="1">
    <location>
        <begin position="7"/>
        <end position="131"/>
    </location>
</feature>
<sequence length="152" mass="16157">MIDATPEQRLQGLGITLPTASAPAAKYANFVIVKGLLYVSGKGPSGNPKGKLGAAYTTEEGYRFARQTGLEVLAVVQSALGSLNKVNRVVRIQGFVNATPEFEDHHLVLNGCSDLMTEVFGGMGSHARSVLGAISLRDNLPIIVESVFEVKE</sequence>
<accession>A0ABV8SBY7</accession>